<evidence type="ECO:0000256" key="4">
    <source>
        <dbReference type="ARBA" id="ARBA00022833"/>
    </source>
</evidence>
<keyword evidence="1" id="KW-0479">Metal-binding</keyword>
<dbReference type="Proteomes" id="UP000000311">
    <property type="component" value="Unassembled WGS sequence"/>
</dbReference>
<dbReference type="InterPro" id="IPR013087">
    <property type="entry name" value="Znf_C2H2_type"/>
</dbReference>
<name>E2AEW1_CAMFO</name>
<evidence type="ECO:0000313" key="8">
    <source>
        <dbReference type="Proteomes" id="UP000000311"/>
    </source>
</evidence>
<keyword evidence="3 5" id="KW-0863">Zinc-finger</keyword>
<feature type="non-terminal residue" evidence="7">
    <location>
        <position position="62"/>
    </location>
</feature>
<dbReference type="AlphaFoldDB" id="E2AEW1"/>
<dbReference type="SUPFAM" id="SSF57667">
    <property type="entry name" value="beta-beta-alpha zinc fingers"/>
    <property type="match status" value="1"/>
</dbReference>
<protein>
    <submittedName>
        <fullName evidence="7">Longitudinals lacking protein, isoforms A/B/D/L</fullName>
    </submittedName>
</protein>
<evidence type="ECO:0000259" key="6">
    <source>
        <dbReference type="PROSITE" id="PS50157"/>
    </source>
</evidence>
<evidence type="ECO:0000256" key="3">
    <source>
        <dbReference type="ARBA" id="ARBA00022771"/>
    </source>
</evidence>
<organism evidence="8">
    <name type="scientific">Camponotus floridanus</name>
    <name type="common">Florida carpenter ant</name>
    <dbReference type="NCBI Taxonomy" id="104421"/>
    <lineage>
        <taxon>Eukaryota</taxon>
        <taxon>Metazoa</taxon>
        <taxon>Ecdysozoa</taxon>
        <taxon>Arthropoda</taxon>
        <taxon>Hexapoda</taxon>
        <taxon>Insecta</taxon>
        <taxon>Pterygota</taxon>
        <taxon>Neoptera</taxon>
        <taxon>Endopterygota</taxon>
        <taxon>Hymenoptera</taxon>
        <taxon>Apocrita</taxon>
        <taxon>Aculeata</taxon>
        <taxon>Formicoidea</taxon>
        <taxon>Formicidae</taxon>
        <taxon>Formicinae</taxon>
        <taxon>Camponotus</taxon>
    </lineage>
</organism>
<reference evidence="7 8" key="1">
    <citation type="journal article" date="2010" name="Science">
        <title>Genomic comparison of the ants Camponotus floridanus and Harpegnathos saltator.</title>
        <authorList>
            <person name="Bonasio R."/>
            <person name="Zhang G."/>
            <person name="Ye C."/>
            <person name="Mutti N.S."/>
            <person name="Fang X."/>
            <person name="Qin N."/>
            <person name="Donahue G."/>
            <person name="Yang P."/>
            <person name="Li Q."/>
            <person name="Li C."/>
            <person name="Zhang P."/>
            <person name="Huang Z."/>
            <person name="Berger S.L."/>
            <person name="Reinberg D."/>
            <person name="Wang J."/>
            <person name="Liebig J."/>
        </authorList>
    </citation>
    <scope>NUCLEOTIDE SEQUENCE [LARGE SCALE GENOMIC DNA]</scope>
    <source>
        <strain evidence="8">C129</strain>
    </source>
</reference>
<evidence type="ECO:0000256" key="1">
    <source>
        <dbReference type="ARBA" id="ARBA00022723"/>
    </source>
</evidence>
<dbReference type="InParanoid" id="E2AEW1"/>
<dbReference type="Pfam" id="PF00096">
    <property type="entry name" value="zf-C2H2"/>
    <property type="match status" value="1"/>
</dbReference>
<dbReference type="Gene3D" id="3.30.160.60">
    <property type="entry name" value="Classic Zinc Finger"/>
    <property type="match status" value="1"/>
</dbReference>
<dbReference type="OrthoDB" id="407106at2759"/>
<accession>E2AEW1</accession>
<feature type="domain" description="C2H2-type" evidence="6">
    <location>
        <begin position="13"/>
        <end position="40"/>
    </location>
</feature>
<feature type="non-terminal residue" evidence="7">
    <location>
        <position position="1"/>
    </location>
</feature>
<proteinExistence type="predicted"/>
<dbReference type="EMBL" id="GL438951">
    <property type="protein sequence ID" value="EFN68045.1"/>
    <property type="molecule type" value="Genomic_DNA"/>
</dbReference>
<dbReference type="InterPro" id="IPR036236">
    <property type="entry name" value="Znf_C2H2_sf"/>
</dbReference>
<evidence type="ECO:0000256" key="5">
    <source>
        <dbReference type="PROSITE-ProRule" id="PRU00042"/>
    </source>
</evidence>
<keyword evidence="8" id="KW-1185">Reference proteome</keyword>
<evidence type="ECO:0000256" key="2">
    <source>
        <dbReference type="ARBA" id="ARBA00022737"/>
    </source>
</evidence>
<dbReference type="PROSITE" id="PS50157">
    <property type="entry name" value="ZINC_FINGER_C2H2_2"/>
    <property type="match status" value="1"/>
</dbReference>
<gene>
    <name evidence="7" type="ORF">EAG_06757</name>
</gene>
<dbReference type="FunFam" id="3.30.160.60:FF:000100">
    <property type="entry name" value="Zinc finger 45-like"/>
    <property type="match status" value="1"/>
</dbReference>
<keyword evidence="4" id="KW-0862">Zinc</keyword>
<dbReference type="GO" id="GO:0008270">
    <property type="term" value="F:zinc ion binding"/>
    <property type="evidence" value="ECO:0007669"/>
    <property type="project" value="UniProtKB-KW"/>
</dbReference>
<evidence type="ECO:0000313" key="7">
    <source>
        <dbReference type="EMBL" id="EFN68045.1"/>
    </source>
</evidence>
<keyword evidence="2" id="KW-0677">Repeat</keyword>
<sequence>WDCLSRRRSSKAFYCPNCPSGFTRKANLNRHVRYDCGQRPRFKCPYCEMRSKEVSNVYRHIR</sequence>